<evidence type="ECO:0000259" key="7">
    <source>
        <dbReference type="Pfam" id="PF21787"/>
    </source>
</evidence>
<evidence type="ECO:0000313" key="8">
    <source>
        <dbReference type="EMBL" id="KAK4045362.1"/>
    </source>
</evidence>
<evidence type="ECO:0000256" key="6">
    <source>
        <dbReference type="SAM" id="Phobius"/>
    </source>
</evidence>
<gene>
    <name evidence="8" type="ORF">OUZ56_032898</name>
</gene>
<feature type="transmembrane region" description="Helical" evidence="6">
    <location>
        <begin position="507"/>
        <end position="527"/>
    </location>
</feature>
<evidence type="ECO:0000313" key="9">
    <source>
        <dbReference type="Proteomes" id="UP001234178"/>
    </source>
</evidence>
<feature type="transmembrane region" description="Helical" evidence="6">
    <location>
        <begin position="476"/>
        <end position="495"/>
    </location>
</feature>
<dbReference type="Gene3D" id="1.20.1250.20">
    <property type="entry name" value="MFS general substrate transporter like domains"/>
    <property type="match status" value="1"/>
</dbReference>
<dbReference type="InterPro" id="IPR048365">
    <property type="entry name" value="TNP-like_RNaseH_N"/>
</dbReference>
<dbReference type="InterPro" id="IPR036259">
    <property type="entry name" value="MFS_trans_sf"/>
</dbReference>
<evidence type="ECO:0000256" key="1">
    <source>
        <dbReference type="ARBA" id="ARBA00004141"/>
    </source>
</evidence>
<keyword evidence="3 6" id="KW-1133">Transmembrane helix</keyword>
<evidence type="ECO:0000256" key="5">
    <source>
        <dbReference type="SAM" id="MobiDB-lite"/>
    </source>
</evidence>
<keyword evidence="9" id="KW-1185">Reference proteome</keyword>
<proteinExistence type="predicted"/>
<sequence length="591" mass="65513">MAVAINSVVAVFKDEEDKQCEFNAKASFLLHQVLNYTKEARCVRYDQWTIKYCIAIQGRSPTIYDFLRQQNLLTLPALNTLYSYTGRTNGSVGITSVNLERLKVLFKTLSKSYERSISLEVDEMACKSLLLWIQSRQQFVGEVDFGGVGVFAPKMDDEGLDISYGCEDAVIDEDVENVVDADGGKISKNAAFMKNESSNTSNGPPVLANSLINFVMTGLTTKFTSIVGTWPVARLTGRQLFFLTIHVIRTLEDIGFTVERVVGDNAKINVALFKLLRKQEDEEPFLVTQPIDSARKLFVNNSCAPKSKRSTPIENEKPPNQDGSAANTFDDGDPGDAFNADIILGHLGKMGWFQIKYLFCIGYGLLFPTSCILIYVFVGGVPAYRCFVDGCDDPIDPEYKADWLNGTALNSLLATPRAWRCNYQDFDTIPNATTPECAYKNYTVNATCHNWIFDKSVFTRTIVTDYLLVCDESWKITFGSFITMLGVLLGAFFLGPLPDLIGRRTSVVVLGTWMAAFGIGSCFAPNFDAFAGLRFLTGMGGVAVLQALIIWGLEAQAPVMRIKSNLFVSSIAFNPLEILLVDYWHILSVIG</sequence>
<comment type="caution">
    <text evidence="8">The sequence shown here is derived from an EMBL/GenBank/DDBJ whole genome shotgun (WGS) entry which is preliminary data.</text>
</comment>
<reference evidence="8 9" key="1">
    <citation type="journal article" date="2023" name="Nucleic Acids Res.">
        <title>The hologenome of Daphnia magna reveals possible DNA methylation and microbiome-mediated evolution of the host genome.</title>
        <authorList>
            <person name="Chaturvedi A."/>
            <person name="Li X."/>
            <person name="Dhandapani V."/>
            <person name="Marshall H."/>
            <person name="Kissane S."/>
            <person name="Cuenca-Cambronero M."/>
            <person name="Asole G."/>
            <person name="Calvet F."/>
            <person name="Ruiz-Romero M."/>
            <person name="Marangio P."/>
            <person name="Guigo R."/>
            <person name="Rago D."/>
            <person name="Mirbahai L."/>
            <person name="Eastwood N."/>
            <person name="Colbourne J.K."/>
            <person name="Zhou J."/>
            <person name="Mallon E."/>
            <person name="Orsini L."/>
        </authorList>
    </citation>
    <scope>NUCLEOTIDE SEQUENCE [LARGE SCALE GENOMIC DNA]</scope>
    <source>
        <strain evidence="8">LRV0_1</strain>
    </source>
</reference>
<dbReference type="InterPro" id="IPR005828">
    <property type="entry name" value="MFS_sugar_transport-like"/>
</dbReference>
<protein>
    <recommendedName>
        <fullName evidence="7">Transposable element P transposase-like RNase H domain-containing protein</fullName>
    </recommendedName>
</protein>
<organism evidence="8 9">
    <name type="scientific">Daphnia magna</name>
    <dbReference type="NCBI Taxonomy" id="35525"/>
    <lineage>
        <taxon>Eukaryota</taxon>
        <taxon>Metazoa</taxon>
        <taxon>Ecdysozoa</taxon>
        <taxon>Arthropoda</taxon>
        <taxon>Crustacea</taxon>
        <taxon>Branchiopoda</taxon>
        <taxon>Diplostraca</taxon>
        <taxon>Cladocera</taxon>
        <taxon>Anomopoda</taxon>
        <taxon>Daphniidae</taxon>
        <taxon>Daphnia</taxon>
    </lineage>
</organism>
<dbReference type="Proteomes" id="UP001234178">
    <property type="component" value="Unassembled WGS sequence"/>
</dbReference>
<comment type="subcellular location">
    <subcellularLocation>
        <location evidence="1">Membrane</location>
        <topology evidence="1">Multi-pass membrane protein</topology>
    </subcellularLocation>
</comment>
<feature type="region of interest" description="Disordered" evidence="5">
    <location>
        <begin position="303"/>
        <end position="330"/>
    </location>
</feature>
<dbReference type="PANTHER" id="PTHR24064">
    <property type="entry name" value="SOLUTE CARRIER FAMILY 22 MEMBER"/>
    <property type="match status" value="1"/>
</dbReference>
<evidence type="ECO:0000256" key="4">
    <source>
        <dbReference type="ARBA" id="ARBA00023136"/>
    </source>
</evidence>
<keyword evidence="4 6" id="KW-0472">Membrane</keyword>
<feature type="transmembrane region" description="Helical" evidence="6">
    <location>
        <begin position="565"/>
        <end position="586"/>
    </location>
</feature>
<dbReference type="Pfam" id="PF00083">
    <property type="entry name" value="Sugar_tr"/>
    <property type="match status" value="1"/>
</dbReference>
<evidence type="ECO:0000256" key="3">
    <source>
        <dbReference type="ARBA" id="ARBA00022989"/>
    </source>
</evidence>
<feature type="transmembrane region" description="Helical" evidence="6">
    <location>
        <begin position="357"/>
        <end position="378"/>
    </location>
</feature>
<feature type="domain" description="Transposable element P transposase-like RNase H" evidence="7">
    <location>
        <begin position="205"/>
        <end position="276"/>
    </location>
</feature>
<dbReference type="SUPFAM" id="SSF103473">
    <property type="entry name" value="MFS general substrate transporter"/>
    <property type="match status" value="1"/>
</dbReference>
<feature type="transmembrane region" description="Helical" evidence="6">
    <location>
        <begin position="533"/>
        <end position="553"/>
    </location>
</feature>
<keyword evidence="2 6" id="KW-0812">Transmembrane</keyword>
<name>A0ABR0B9W7_9CRUS</name>
<dbReference type="EMBL" id="JAOYFB010000042">
    <property type="protein sequence ID" value="KAK4045362.1"/>
    <property type="molecule type" value="Genomic_DNA"/>
</dbReference>
<evidence type="ECO:0000256" key="2">
    <source>
        <dbReference type="ARBA" id="ARBA00022692"/>
    </source>
</evidence>
<dbReference type="Pfam" id="PF21787">
    <property type="entry name" value="TNP-like_RNaseH_N"/>
    <property type="match status" value="1"/>
</dbReference>
<accession>A0ABR0B9W7</accession>